<comment type="caution">
    <text evidence="2">The sequence shown here is derived from an EMBL/GenBank/DDBJ whole genome shotgun (WGS) entry which is preliminary data.</text>
</comment>
<evidence type="ECO:0000313" key="2">
    <source>
        <dbReference type="EMBL" id="GIY90951.1"/>
    </source>
</evidence>
<dbReference type="AlphaFoldDB" id="A0AAV4X6P9"/>
<evidence type="ECO:0000256" key="1">
    <source>
        <dbReference type="SAM" id="MobiDB-lite"/>
    </source>
</evidence>
<dbReference type="Proteomes" id="UP001054837">
    <property type="component" value="Unassembled WGS sequence"/>
</dbReference>
<organism evidence="2 3">
    <name type="scientific">Caerostris darwini</name>
    <dbReference type="NCBI Taxonomy" id="1538125"/>
    <lineage>
        <taxon>Eukaryota</taxon>
        <taxon>Metazoa</taxon>
        <taxon>Ecdysozoa</taxon>
        <taxon>Arthropoda</taxon>
        <taxon>Chelicerata</taxon>
        <taxon>Arachnida</taxon>
        <taxon>Araneae</taxon>
        <taxon>Araneomorphae</taxon>
        <taxon>Entelegynae</taxon>
        <taxon>Araneoidea</taxon>
        <taxon>Araneidae</taxon>
        <taxon>Caerostris</taxon>
    </lineage>
</organism>
<name>A0AAV4X6P9_9ARAC</name>
<keyword evidence="3" id="KW-1185">Reference proteome</keyword>
<proteinExistence type="predicted"/>
<dbReference type="EMBL" id="BPLQ01015723">
    <property type="protein sequence ID" value="GIY90951.1"/>
    <property type="molecule type" value="Genomic_DNA"/>
</dbReference>
<accession>A0AAV4X6P9</accession>
<gene>
    <name evidence="2" type="ORF">CDAR_491501</name>
</gene>
<evidence type="ECO:0000313" key="3">
    <source>
        <dbReference type="Proteomes" id="UP001054837"/>
    </source>
</evidence>
<feature type="region of interest" description="Disordered" evidence="1">
    <location>
        <begin position="1"/>
        <end position="28"/>
    </location>
</feature>
<sequence length="108" mass="12263">MPIFPKGATTNVQGQKEINKRGKSHSIAKSRPSFIVCLRPRSDGDGKRRTDSHFRQKYLRSSPACQEGLLSLWDLLRSNRACFDAISLDASLIFGWKRKHPSVIPPNW</sequence>
<reference evidence="2 3" key="1">
    <citation type="submission" date="2021-06" db="EMBL/GenBank/DDBJ databases">
        <title>Caerostris darwini draft genome.</title>
        <authorList>
            <person name="Kono N."/>
            <person name="Arakawa K."/>
        </authorList>
    </citation>
    <scope>NUCLEOTIDE SEQUENCE [LARGE SCALE GENOMIC DNA]</scope>
</reference>
<protein>
    <submittedName>
        <fullName evidence="2">Uncharacterized protein</fullName>
    </submittedName>
</protein>